<dbReference type="SUPFAM" id="SSF51735">
    <property type="entry name" value="NAD(P)-binding Rossmann-fold domains"/>
    <property type="match status" value="1"/>
</dbReference>
<proteinExistence type="inferred from homology"/>
<evidence type="ECO:0000256" key="1">
    <source>
        <dbReference type="ARBA" id="ARBA00004781"/>
    </source>
</evidence>
<dbReference type="InterPro" id="IPR005913">
    <property type="entry name" value="dTDP_dehydrorham_reduct"/>
</dbReference>
<protein>
    <recommendedName>
        <fullName evidence="4 6">dTDP-4-dehydrorhamnose reductase</fullName>
        <ecNumber evidence="3 6">1.1.1.133</ecNumber>
    </recommendedName>
</protein>
<evidence type="ECO:0000256" key="3">
    <source>
        <dbReference type="ARBA" id="ARBA00012929"/>
    </source>
</evidence>
<evidence type="ECO:0000313" key="9">
    <source>
        <dbReference type="Proteomes" id="UP001058267"/>
    </source>
</evidence>
<comment type="pathway">
    <text evidence="1 6">Carbohydrate biosynthesis; dTDP-L-rhamnose biosynthesis.</text>
</comment>
<dbReference type="InterPro" id="IPR036291">
    <property type="entry name" value="NAD(P)-bd_dom_sf"/>
</dbReference>
<keyword evidence="9" id="KW-1185">Reference proteome</keyword>
<organism evidence="8 9">
    <name type="scientific">Alistipes senegalensis JC50</name>
    <dbReference type="NCBI Taxonomy" id="1033732"/>
    <lineage>
        <taxon>Bacteria</taxon>
        <taxon>Pseudomonadati</taxon>
        <taxon>Bacteroidota</taxon>
        <taxon>Bacteroidia</taxon>
        <taxon>Bacteroidales</taxon>
        <taxon>Rikenellaceae</taxon>
        <taxon>Alistipes</taxon>
    </lineage>
</organism>
<evidence type="ECO:0000256" key="6">
    <source>
        <dbReference type="RuleBase" id="RU364082"/>
    </source>
</evidence>
<accession>A0ABY5V455</accession>
<sequence>MNILVTGSDGQLGRALRRASVASSDRYFFTDVAGDDTLRLDITDADAVEGFVREHGIGVIVNCAAYTNVDRAEEDAARAELLNATAVKHLARSMKGVGGLLVHVSTDYVFGGDPYNTPCREEQKGTPTGVYGVTKLHGEEAIRSVGCRHVIFRTAWLYSEDGKNFVKTMLRLTEEKEELKVVFDQAGTPTYAGDLAGAIYTILEERKYDGCEGTYHYSDEGVCSWYDFAKAIAEYAGHRRCDIQPCHSDEFPSKVKRPSYSVLDKTKFKKTFGIAIPYWTDSLRKCIANIAKEK</sequence>
<comment type="function">
    <text evidence="6">Catalyzes the reduction of dTDP-6-deoxy-L-lyxo-4-hexulose to yield dTDP-L-rhamnose.</text>
</comment>
<dbReference type="Gene3D" id="3.40.50.720">
    <property type="entry name" value="NAD(P)-binding Rossmann-like Domain"/>
    <property type="match status" value="1"/>
</dbReference>
<dbReference type="NCBIfam" id="TIGR01214">
    <property type="entry name" value="rmlD"/>
    <property type="match status" value="1"/>
</dbReference>
<evidence type="ECO:0000256" key="5">
    <source>
        <dbReference type="ARBA" id="ARBA00048200"/>
    </source>
</evidence>
<dbReference type="RefSeq" id="WP_019151644.1">
    <property type="nucleotide sequence ID" value="NZ_CP102252.1"/>
</dbReference>
<gene>
    <name evidence="8" type="primary">rfbD</name>
    <name evidence="8" type="ORF">NQ519_08200</name>
</gene>
<dbReference type="PANTHER" id="PTHR10491">
    <property type="entry name" value="DTDP-4-DEHYDRORHAMNOSE REDUCTASE"/>
    <property type="match status" value="1"/>
</dbReference>
<evidence type="ECO:0000313" key="8">
    <source>
        <dbReference type="EMBL" id="UWN63759.1"/>
    </source>
</evidence>
<reference evidence="8" key="1">
    <citation type="journal article" date="2022" name="Cell">
        <title>Design, construction, and in vivo augmentation of a complex gut microbiome.</title>
        <authorList>
            <person name="Cheng A.G."/>
            <person name="Ho P.Y."/>
            <person name="Aranda-Diaz A."/>
            <person name="Jain S."/>
            <person name="Yu F.B."/>
            <person name="Meng X."/>
            <person name="Wang M."/>
            <person name="Iakiviak M."/>
            <person name="Nagashima K."/>
            <person name="Zhao A."/>
            <person name="Murugkar P."/>
            <person name="Patil A."/>
            <person name="Atabakhsh K."/>
            <person name="Weakley A."/>
            <person name="Yan J."/>
            <person name="Brumbaugh A.R."/>
            <person name="Higginbottom S."/>
            <person name="Dimas A."/>
            <person name="Shiver A.L."/>
            <person name="Deutschbauer A."/>
            <person name="Neff N."/>
            <person name="Sonnenburg J.L."/>
            <person name="Huang K.C."/>
            <person name="Fischbach M.A."/>
        </authorList>
    </citation>
    <scope>NUCLEOTIDE SEQUENCE</scope>
    <source>
        <strain evidence="8">JC50</strain>
    </source>
</reference>
<dbReference type="EC" id="1.1.1.133" evidence="3 6"/>
<dbReference type="Gene3D" id="3.90.25.10">
    <property type="entry name" value="UDP-galactose 4-epimerase, domain 1"/>
    <property type="match status" value="1"/>
</dbReference>
<dbReference type="InterPro" id="IPR029903">
    <property type="entry name" value="RmlD-like-bd"/>
</dbReference>
<feature type="domain" description="RmlD-like substrate binding" evidence="7">
    <location>
        <begin position="1"/>
        <end position="290"/>
    </location>
</feature>
<name>A0ABY5V455_9BACT</name>
<comment type="catalytic activity">
    <reaction evidence="5">
        <text>dTDP-beta-L-rhamnose + NADP(+) = dTDP-4-dehydro-beta-L-rhamnose + NADPH + H(+)</text>
        <dbReference type="Rhea" id="RHEA:21796"/>
        <dbReference type="ChEBI" id="CHEBI:15378"/>
        <dbReference type="ChEBI" id="CHEBI:57510"/>
        <dbReference type="ChEBI" id="CHEBI:57783"/>
        <dbReference type="ChEBI" id="CHEBI:58349"/>
        <dbReference type="ChEBI" id="CHEBI:62830"/>
        <dbReference type="EC" id="1.1.1.133"/>
    </reaction>
</comment>
<dbReference type="Proteomes" id="UP001058267">
    <property type="component" value="Chromosome"/>
</dbReference>
<evidence type="ECO:0000259" key="7">
    <source>
        <dbReference type="Pfam" id="PF04321"/>
    </source>
</evidence>
<dbReference type="PANTHER" id="PTHR10491:SF4">
    <property type="entry name" value="METHIONINE ADENOSYLTRANSFERASE 2 SUBUNIT BETA"/>
    <property type="match status" value="1"/>
</dbReference>
<evidence type="ECO:0000256" key="2">
    <source>
        <dbReference type="ARBA" id="ARBA00010944"/>
    </source>
</evidence>
<keyword evidence="6 8" id="KW-0560">Oxidoreductase</keyword>
<dbReference type="CDD" id="cd05254">
    <property type="entry name" value="dTDP_HR_like_SDR_e"/>
    <property type="match status" value="1"/>
</dbReference>
<keyword evidence="6" id="KW-0521">NADP</keyword>
<evidence type="ECO:0000256" key="4">
    <source>
        <dbReference type="ARBA" id="ARBA00017099"/>
    </source>
</evidence>
<dbReference type="EMBL" id="CP102252">
    <property type="protein sequence ID" value="UWN63759.1"/>
    <property type="molecule type" value="Genomic_DNA"/>
</dbReference>
<dbReference type="Pfam" id="PF04321">
    <property type="entry name" value="RmlD_sub_bind"/>
    <property type="match status" value="1"/>
</dbReference>
<comment type="similarity">
    <text evidence="2 6">Belongs to the dTDP-4-dehydrorhamnose reductase family.</text>
</comment>
<dbReference type="GO" id="GO:0008831">
    <property type="term" value="F:dTDP-4-dehydrorhamnose reductase activity"/>
    <property type="evidence" value="ECO:0007669"/>
    <property type="project" value="UniProtKB-EC"/>
</dbReference>